<dbReference type="SUPFAM" id="SSF56784">
    <property type="entry name" value="HAD-like"/>
    <property type="match status" value="1"/>
</dbReference>
<dbReference type="GO" id="GO:0006281">
    <property type="term" value="P:DNA repair"/>
    <property type="evidence" value="ECO:0007669"/>
    <property type="project" value="TreeGrafter"/>
</dbReference>
<dbReference type="EMBL" id="DXHS01000101">
    <property type="protein sequence ID" value="HIW02932.1"/>
    <property type="molecule type" value="Genomic_DNA"/>
</dbReference>
<gene>
    <name evidence="1" type="ORF">H9892_06290</name>
</gene>
<dbReference type="SFLD" id="SFLDG01129">
    <property type="entry name" value="C1.5:_HAD__Beta-PGM__Phosphata"/>
    <property type="match status" value="1"/>
</dbReference>
<dbReference type="GO" id="GO:0005829">
    <property type="term" value="C:cytosol"/>
    <property type="evidence" value="ECO:0007669"/>
    <property type="project" value="TreeGrafter"/>
</dbReference>
<accession>A0A9D1TS58</accession>
<dbReference type="PANTHER" id="PTHR43434">
    <property type="entry name" value="PHOSPHOGLYCOLATE PHOSPHATASE"/>
    <property type="match status" value="1"/>
</dbReference>
<dbReference type="GO" id="GO:0008967">
    <property type="term" value="F:phosphoglycolate phosphatase activity"/>
    <property type="evidence" value="ECO:0007669"/>
    <property type="project" value="TreeGrafter"/>
</dbReference>
<comment type="caution">
    <text evidence="1">The sequence shown here is derived from an EMBL/GenBank/DDBJ whole genome shotgun (WGS) entry which is preliminary data.</text>
</comment>
<dbReference type="InterPro" id="IPR023198">
    <property type="entry name" value="PGP-like_dom2"/>
</dbReference>
<dbReference type="SFLD" id="SFLDG01135">
    <property type="entry name" value="C1.5.6:_HAD__Beta-PGM__Phospha"/>
    <property type="match status" value="1"/>
</dbReference>
<evidence type="ECO:0000313" key="1">
    <source>
        <dbReference type="EMBL" id="HIW02932.1"/>
    </source>
</evidence>
<dbReference type="Proteomes" id="UP000823990">
    <property type="component" value="Unassembled WGS sequence"/>
</dbReference>
<dbReference type="InterPro" id="IPR036412">
    <property type="entry name" value="HAD-like_sf"/>
</dbReference>
<dbReference type="AlphaFoldDB" id="A0A9D1TS58"/>
<dbReference type="InterPro" id="IPR023214">
    <property type="entry name" value="HAD_sf"/>
</dbReference>
<reference evidence="1" key="1">
    <citation type="journal article" date="2021" name="PeerJ">
        <title>Extensive microbial diversity within the chicken gut microbiome revealed by metagenomics and culture.</title>
        <authorList>
            <person name="Gilroy R."/>
            <person name="Ravi A."/>
            <person name="Getino M."/>
            <person name="Pursley I."/>
            <person name="Horton D.L."/>
            <person name="Alikhan N.F."/>
            <person name="Baker D."/>
            <person name="Gharbi K."/>
            <person name="Hall N."/>
            <person name="Watson M."/>
            <person name="Adriaenssens E.M."/>
            <person name="Foster-Nyarko E."/>
            <person name="Jarju S."/>
            <person name="Secka A."/>
            <person name="Antonio M."/>
            <person name="Oren A."/>
            <person name="Chaudhuri R.R."/>
            <person name="La Ragione R."/>
            <person name="Hildebrand F."/>
            <person name="Pallen M.J."/>
        </authorList>
    </citation>
    <scope>NUCLEOTIDE SEQUENCE</scope>
    <source>
        <strain evidence="1">12435</strain>
    </source>
</reference>
<dbReference type="InterPro" id="IPR050155">
    <property type="entry name" value="HAD-like_hydrolase_sf"/>
</dbReference>
<reference evidence="1" key="2">
    <citation type="submission" date="2021-04" db="EMBL/GenBank/DDBJ databases">
        <authorList>
            <person name="Gilroy R."/>
        </authorList>
    </citation>
    <scope>NUCLEOTIDE SEQUENCE</scope>
    <source>
        <strain evidence="1">12435</strain>
    </source>
</reference>
<dbReference type="Gene3D" id="1.10.150.240">
    <property type="entry name" value="Putative phosphatase, domain 2"/>
    <property type="match status" value="1"/>
</dbReference>
<dbReference type="NCBIfam" id="TIGR01549">
    <property type="entry name" value="HAD-SF-IA-v1"/>
    <property type="match status" value="1"/>
</dbReference>
<proteinExistence type="predicted"/>
<name>A0A9D1TS58_9FIRM</name>
<evidence type="ECO:0000313" key="2">
    <source>
        <dbReference type="Proteomes" id="UP000823990"/>
    </source>
</evidence>
<protein>
    <submittedName>
        <fullName evidence="1">HAD family hydrolase</fullName>
    </submittedName>
</protein>
<keyword evidence="1" id="KW-0378">Hydrolase</keyword>
<dbReference type="InterPro" id="IPR006549">
    <property type="entry name" value="HAD-SF_hydro_IIIA"/>
</dbReference>
<dbReference type="SFLD" id="SFLDS00003">
    <property type="entry name" value="Haloacid_Dehalogenase"/>
    <property type="match status" value="1"/>
</dbReference>
<dbReference type="PANTHER" id="PTHR43434:SF1">
    <property type="entry name" value="PHOSPHOGLYCOLATE PHOSPHATASE"/>
    <property type="match status" value="1"/>
</dbReference>
<dbReference type="InterPro" id="IPR006439">
    <property type="entry name" value="HAD-SF_hydro_IA"/>
</dbReference>
<sequence length="208" mass="22408">MKNTILFDLDGTLLDTLTDLTASVNHALAAVGLPPRSSDEVRSYLGDGYAVLMERACGGKPSEEALKRFTEYYAVHLEDNTKPYPGVVDALAALAAKGRKMAVVSNKGYDAVQVLCSRFFAPHVTLYYGVCDRLRKKPAPDMLLAAMEALGSDKSDCVMIGDGEPDIAMARAAGIDVINVTWGFRSRGQLEKAGGKVFLSDTKELAEL</sequence>
<dbReference type="NCBIfam" id="TIGR01662">
    <property type="entry name" value="HAD-SF-IIIA"/>
    <property type="match status" value="1"/>
</dbReference>
<dbReference type="NCBIfam" id="TIGR01509">
    <property type="entry name" value="HAD-SF-IA-v3"/>
    <property type="match status" value="1"/>
</dbReference>
<dbReference type="Gene3D" id="3.40.50.1000">
    <property type="entry name" value="HAD superfamily/HAD-like"/>
    <property type="match status" value="1"/>
</dbReference>
<dbReference type="Pfam" id="PF13419">
    <property type="entry name" value="HAD_2"/>
    <property type="match status" value="1"/>
</dbReference>
<dbReference type="InterPro" id="IPR041492">
    <property type="entry name" value="HAD_2"/>
</dbReference>
<organism evidence="1 2">
    <name type="scientific">Candidatus Protoclostridium stercorigallinarum</name>
    <dbReference type="NCBI Taxonomy" id="2838741"/>
    <lineage>
        <taxon>Bacteria</taxon>
        <taxon>Bacillati</taxon>
        <taxon>Bacillota</taxon>
        <taxon>Clostridia</taxon>
        <taxon>Candidatus Protoclostridium</taxon>
    </lineage>
</organism>